<dbReference type="GO" id="GO:0005975">
    <property type="term" value="P:carbohydrate metabolic process"/>
    <property type="evidence" value="ECO:0007669"/>
    <property type="project" value="InterPro"/>
</dbReference>
<protein>
    <submittedName>
        <fullName evidence="1">Unannotated protein</fullName>
    </submittedName>
</protein>
<reference evidence="1" key="1">
    <citation type="submission" date="2020-05" db="EMBL/GenBank/DDBJ databases">
        <authorList>
            <person name="Chiriac C."/>
            <person name="Salcher M."/>
            <person name="Ghai R."/>
            <person name="Kavagutti S V."/>
        </authorList>
    </citation>
    <scope>NUCLEOTIDE SEQUENCE</scope>
</reference>
<proteinExistence type="predicted"/>
<sequence>MNVTGLQIPVEITKSLQTLKNLVSETRFNLALGAINRLFANTLTRSSDGSIFVITGDIPAMWLRDSTWQVRPLLASSNDLEVAKIVADVSRQQIEYVLIDPYANAFNPEPNGNCWHKDFSDQSPWVFERKFELDSLAAVLDLAIRLYLESGITDHFSDRFSEAVIVILDLLVREQNHNPATYQFKRTDVRDFDYLSHDGYGAPVAYTGMVWSGFRPSDDACKYGYLIPANAHMAKVLAQLADLPNDVFADLNSKKRAREISDEIKSGIEKFGIIDVEGKKIFAYECDGLGNYLLQDDANIPSLLSLPYLGVCTESDAIYLNTRNFVLSEKNPYFYQGQVLTGLGSQHTPVNQVWPLGIAMQGITSTSAEEIESCLQFLELSHAGTNHMHESVDMNDPKIFTRAWFSWADMTFYHLLLKSVNLI</sequence>
<name>A0A6J6H9T1_9ZZZZ</name>
<dbReference type="AlphaFoldDB" id="A0A6J6H9T1"/>
<dbReference type="Gene3D" id="1.50.10.10">
    <property type="match status" value="1"/>
</dbReference>
<dbReference type="Pfam" id="PF06824">
    <property type="entry name" value="Glyco_hydro_125"/>
    <property type="match status" value="1"/>
</dbReference>
<dbReference type="PIRSF" id="PIRSF028846">
    <property type="entry name" value="UCP028846"/>
    <property type="match status" value="1"/>
</dbReference>
<dbReference type="InterPro" id="IPR012341">
    <property type="entry name" value="6hp_glycosidase-like_sf"/>
</dbReference>
<dbReference type="InterPro" id="IPR008928">
    <property type="entry name" value="6-hairpin_glycosidase_sf"/>
</dbReference>
<accession>A0A6J6H9T1</accession>
<organism evidence="1">
    <name type="scientific">freshwater metagenome</name>
    <dbReference type="NCBI Taxonomy" id="449393"/>
    <lineage>
        <taxon>unclassified sequences</taxon>
        <taxon>metagenomes</taxon>
        <taxon>ecological metagenomes</taxon>
    </lineage>
</organism>
<gene>
    <name evidence="1" type="ORF">UFOPK1852_00581</name>
</gene>
<dbReference type="PANTHER" id="PTHR31047:SF0">
    <property type="entry name" value="MEIOTICALLY UP-REGULATED GENE 157 PROTEIN"/>
    <property type="match status" value="1"/>
</dbReference>
<dbReference type="EMBL" id="CAEZUS010000072">
    <property type="protein sequence ID" value="CAB4609273.1"/>
    <property type="molecule type" value="Genomic_DNA"/>
</dbReference>
<dbReference type="SMART" id="SM01149">
    <property type="entry name" value="DUF1237"/>
    <property type="match status" value="1"/>
</dbReference>
<dbReference type="InterPro" id="IPR008313">
    <property type="entry name" value="GH125"/>
</dbReference>
<evidence type="ECO:0000313" key="1">
    <source>
        <dbReference type="EMBL" id="CAB4609273.1"/>
    </source>
</evidence>
<dbReference type="PANTHER" id="PTHR31047">
    <property type="entry name" value="MEIOTICALLY UP-REGULATED GENE 157 PROTEIN"/>
    <property type="match status" value="1"/>
</dbReference>
<dbReference type="SUPFAM" id="SSF48208">
    <property type="entry name" value="Six-hairpin glycosidases"/>
    <property type="match status" value="1"/>
</dbReference>